<dbReference type="EMBL" id="JAOQBW010000005">
    <property type="protein sequence ID" value="MFK3576711.1"/>
    <property type="molecule type" value="Genomic_DNA"/>
</dbReference>
<dbReference type="InterPro" id="IPR036390">
    <property type="entry name" value="WH_DNA-bd_sf"/>
</dbReference>
<accession>A0ABW8KQ77</accession>
<comment type="caution">
    <text evidence="2">The sequence shown here is derived from an EMBL/GenBank/DDBJ whole genome shotgun (WGS) entry which is preliminary data.</text>
</comment>
<dbReference type="InterPro" id="IPR000835">
    <property type="entry name" value="HTH_MarR-typ"/>
</dbReference>
<evidence type="ECO:0000259" key="1">
    <source>
        <dbReference type="PROSITE" id="PS50995"/>
    </source>
</evidence>
<dbReference type="Gene3D" id="1.10.10.10">
    <property type="entry name" value="Winged helix-like DNA-binding domain superfamily/Winged helix DNA-binding domain"/>
    <property type="match status" value="1"/>
</dbReference>
<keyword evidence="3" id="KW-1185">Reference proteome</keyword>
<sequence length="215" mass="23763">MAFEDDALERMHTIMSGSHSAMMEHMNRVHRGEPAVMRELATQGACTPGHLAEVTRNSPGRISAILAALEKKGWATRTVDPENRRRVIVRITPEGRNLVALHRQIREERLRWIFGQMGERRTAEFLDLLAQFMTYTSLCGPGAQAPDESTIAKAFEDNGLQYRPAQDRENITLTAAQPEECPFADTSTVADTATHAAVAHTDQDAAAHASASTRE</sequence>
<dbReference type="InterPro" id="IPR036388">
    <property type="entry name" value="WH-like_DNA-bd_sf"/>
</dbReference>
<dbReference type="PANTHER" id="PTHR33164:SF43">
    <property type="entry name" value="HTH-TYPE TRANSCRIPTIONAL REPRESSOR YETL"/>
    <property type="match status" value="1"/>
</dbReference>
<dbReference type="PROSITE" id="PS50995">
    <property type="entry name" value="HTH_MARR_2"/>
    <property type="match status" value="1"/>
</dbReference>
<gene>
    <name evidence="2" type="ORF">OCH74_07610</name>
</gene>
<reference evidence="2 3" key="1">
    <citation type="submission" date="2022-09" db="EMBL/GenBank/DDBJ databases">
        <title>Genome sequencing of four strains from tibetan pig.</title>
        <authorList>
            <person name="Feng J."/>
        </authorList>
    </citation>
    <scope>NUCLEOTIDE SEQUENCE [LARGE SCALE GENOMIC DNA]</scope>
    <source>
        <strain evidence="2 3">11-1-1</strain>
    </source>
</reference>
<organism evidence="2 3">
    <name type="scientific">Bifidobacterium thermacidophilum</name>
    <dbReference type="NCBI Taxonomy" id="246618"/>
    <lineage>
        <taxon>Bacteria</taxon>
        <taxon>Bacillati</taxon>
        <taxon>Actinomycetota</taxon>
        <taxon>Actinomycetes</taxon>
        <taxon>Bifidobacteriales</taxon>
        <taxon>Bifidobacteriaceae</taxon>
        <taxon>Bifidobacterium</taxon>
    </lineage>
</organism>
<dbReference type="SMART" id="SM00347">
    <property type="entry name" value="HTH_MARR"/>
    <property type="match status" value="1"/>
</dbReference>
<protein>
    <submittedName>
        <fullName evidence="2">MarR family transcriptional regulator</fullName>
    </submittedName>
</protein>
<dbReference type="Pfam" id="PF01047">
    <property type="entry name" value="MarR"/>
    <property type="match status" value="1"/>
</dbReference>
<evidence type="ECO:0000313" key="2">
    <source>
        <dbReference type="EMBL" id="MFK3576711.1"/>
    </source>
</evidence>
<dbReference type="Proteomes" id="UP001620273">
    <property type="component" value="Unassembled WGS sequence"/>
</dbReference>
<dbReference type="SUPFAM" id="SSF46785">
    <property type="entry name" value="Winged helix' DNA-binding domain"/>
    <property type="match status" value="1"/>
</dbReference>
<dbReference type="PANTHER" id="PTHR33164">
    <property type="entry name" value="TRANSCRIPTIONAL REGULATOR, MARR FAMILY"/>
    <property type="match status" value="1"/>
</dbReference>
<dbReference type="InterPro" id="IPR039422">
    <property type="entry name" value="MarR/SlyA-like"/>
</dbReference>
<evidence type="ECO:0000313" key="3">
    <source>
        <dbReference type="Proteomes" id="UP001620273"/>
    </source>
</evidence>
<proteinExistence type="predicted"/>
<dbReference type="RefSeq" id="WP_404441484.1">
    <property type="nucleotide sequence ID" value="NZ_JAOQBW010000005.1"/>
</dbReference>
<name>A0ABW8KQ77_9BIFI</name>
<feature type="domain" description="HTH marR-type" evidence="1">
    <location>
        <begin position="1"/>
        <end position="134"/>
    </location>
</feature>